<accession>A0ABQ4BLZ7</accession>
<dbReference type="Proteomes" id="UP000624709">
    <property type="component" value="Unassembled WGS sequence"/>
</dbReference>
<keyword evidence="2" id="KW-1185">Reference proteome</keyword>
<proteinExistence type="predicted"/>
<evidence type="ECO:0000313" key="1">
    <source>
        <dbReference type="EMBL" id="GIE71652.1"/>
    </source>
</evidence>
<organism evidence="1 2">
    <name type="scientific">Actinoplanes palleronii</name>
    <dbReference type="NCBI Taxonomy" id="113570"/>
    <lineage>
        <taxon>Bacteria</taxon>
        <taxon>Bacillati</taxon>
        <taxon>Actinomycetota</taxon>
        <taxon>Actinomycetes</taxon>
        <taxon>Micromonosporales</taxon>
        <taxon>Micromonosporaceae</taxon>
        <taxon>Actinoplanes</taxon>
    </lineage>
</organism>
<evidence type="ECO:0000313" key="2">
    <source>
        <dbReference type="Proteomes" id="UP000624709"/>
    </source>
</evidence>
<dbReference type="RefSeq" id="WP_203829457.1">
    <property type="nucleotide sequence ID" value="NZ_BAAATY010000042.1"/>
</dbReference>
<comment type="caution">
    <text evidence="1">The sequence shown here is derived from an EMBL/GenBank/DDBJ whole genome shotgun (WGS) entry which is preliminary data.</text>
</comment>
<protein>
    <recommendedName>
        <fullName evidence="3">Knr4/Smi1-like domain-containing protein</fullName>
    </recommendedName>
</protein>
<evidence type="ECO:0008006" key="3">
    <source>
        <dbReference type="Google" id="ProtNLM"/>
    </source>
</evidence>
<name>A0ABQ4BLZ7_9ACTN</name>
<reference evidence="1 2" key="1">
    <citation type="submission" date="2021-01" db="EMBL/GenBank/DDBJ databases">
        <title>Whole genome shotgun sequence of Actinoplanes palleronii NBRC 14916.</title>
        <authorList>
            <person name="Komaki H."/>
            <person name="Tamura T."/>
        </authorList>
    </citation>
    <scope>NUCLEOTIDE SEQUENCE [LARGE SCALE GENOMIC DNA]</scope>
    <source>
        <strain evidence="1 2">NBRC 14916</strain>
    </source>
</reference>
<gene>
    <name evidence="1" type="ORF">Apa02nite_077600</name>
</gene>
<dbReference type="EMBL" id="BOMS01000130">
    <property type="protein sequence ID" value="GIE71652.1"/>
    <property type="molecule type" value="Genomic_DNA"/>
</dbReference>
<sequence>MTISSKLDLLREVEAEHRFGVIIEPPTGVDPFPEAPPGALEAYQLFSRLEGSHLSFRQPAELLSRDAWLSRDPDPYCPLGSPPSIGTELVEGPAQIYLDPFDGRVYYIESDYYVLLYKGSFGDSQLEDGLYVEYAPDLVTFVDEFVLGPRYPELIGAGSMTWLTKKGHYRDSWLRLLGAAGLLGDPPTFTEPPEPRWHPGPTAYRRHLTTPD</sequence>